<keyword evidence="5" id="KW-0249">Electron transport</keyword>
<dbReference type="InterPro" id="IPR001041">
    <property type="entry name" value="2Fe-2S_ferredoxin-type"/>
</dbReference>
<evidence type="ECO:0000313" key="13">
    <source>
        <dbReference type="Proteomes" id="UP000199215"/>
    </source>
</evidence>
<dbReference type="InterPro" id="IPR012675">
    <property type="entry name" value="Beta-grasp_dom_sf"/>
</dbReference>
<evidence type="ECO:0000256" key="5">
    <source>
        <dbReference type="ARBA" id="ARBA00022982"/>
    </source>
</evidence>
<accession>A0A1H6JBN5</accession>
<gene>
    <name evidence="12" type="ORF">SAMN05192561_10926</name>
</gene>
<evidence type="ECO:0000256" key="4">
    <source>
        <dbReference type="ARBA" id="ARBA00022723"/>
    </source>
</evidence>
<feature type="domain" description="2Fe-2S ferredoxin-type" evidence="11">
    <location>
        <begin position="127"/>
        <end position="215"/>
    </location>
</feature>
<dbReference type="InterPro" id="IPR036010">
    <property type="entry name" value="2Fe-2S_ferredoxin-like_sf"/>
</dbReference>
<evidence type="ECO:0000313" key="12">
    <source>
        <dbReference type="EMBL" id="SEH58156.1"/>
    </source>
</evidence>
<dbReference type="STRING" id="1267564.SAMN05192561_10926"/>
<feature type="region of interest" description="Disordered" evidence="9">
    <location>
        <begin position="56"/>
        <end position="95"/>
    </location>
</feature>
<evidence type="ECO:0000256" key="8">
    <source>
        <dbReference type="ARBA" id="ARBA00034078"/>
    </source>
</evidence>
<dbReference type="InterPro" id="IPR053441">
    <property type="entry name" value="2Fe2S_Ferredoxin"/>
</dbReference>
<dbReference type="Pfam" id="PF00226">
    <property type="entry name" value="DnaJ"/>
    <property type="match status" value="1"/>
</dbReference>
<comment type="cofactor">
    <cofactor evidence="8">
        <name>[2Fe-2S] cluster</name>
        <dbReference type="ChEBI" id="CHEBI:190135"/>
    </cofactor>
</comment>
<feature type="domain" description="J" evidence="10">
    <location>
        <begin position="3"/>
        <end position="66"/>
    </location>
</feature>
<dbReference type="Gene3D" id="1.10.287.110">
    <property type="entry name" value="DnaJ domain"/>
    <property type="match status" value="1"/>
</dbReference>
<evidence type="ECO:0000256" key="3">
    <source>
        <dbReference type="ARBA" id="ARBA00022714"/>
    </source>
</evidence>
<evidence type="ECO:0000259" key="10">
    <source>
        <dbReference type="PROSITE" id="PS50076"/>
    </source>
</evidence>
<dbReference type="PRINTS" id="PR00625">
    <property type="entry name" value="JDOMAIN"/>
</dbReference>
<dbReference type="PROSITE" id="PS51085">
    <property type="entry name" value="2FE2S_FER_2"/>
    <property type="match status" value="1"/>
</dbReference>
<keyword evidence="4" id="KW-0479">Metal-binding</keyword>
<evidence type="ECO:0000256" key="2">
    <source>
        <dbReference type="ARBA" id="ARBA00022448"/>
    </source>
</evidence>
<dbReference type="InterPro" id="IPR006058">
    <property type="entry name" value="2Fe2S_fd_BS"/>
</dbReference>
<keyword evidence="6" id="KW-0408">Iron</keyword>
<proteinExistence type="inferred from homology"/>
<dbReference type="PANTHER" id="PTHR43112:SF3">
    <property type="entry name" value="FERREDOXIN-2, CHLOROPLASTIC"/>
    <property type="match status" value="1"/>
</dbReference>
<keyword evidence="13" id="KW-1185">Reference proteome</keyword>
<evidence type="ECO:0000256" key="1">
    <source>
        <dbReference type="ARBA" id="ARBA00007874"/>
    </source>
</evidence>
<dbReference type="SMART" id="SM00271">
    <property type="entry name" value="DnaJ"/>
    <property type="match status" value="1"/>
</dbReference>
<dbReference type="PROSITE" id="PS00197">
    <property type="entry name" value="2FE2S_FER_1"/>
    <property type="match status" value="1"/>
</dbReference>
<evidence type="ECO:0000256" key="6">
    <source>
        <dbReference type="ARBA" id="ARBA00023004"/>
    </source>
</evidence>
<evidence type="ECO:0000256" key="9">
    <source>
        <dbReference type="SAM" id="MobiDB-lite"/>
    </source>
</evidence>
<dbReference type="RefSeq" id="WP_092817430.1">
    <property type="nucleotide sequence ID" value="NZ_FNWU01000009.1"/>
</dbReference>
<evidence type="ECO:0000256" key="7">
    <source>
        <dbReference type="ARBA" id="ARBA00023014"/>
    </source>
</evidence>
<protein>
    <submittedName>
        <fullName evidence="12">Ferredoxin</fullName>
    </submittedName>
</protein>
<keyword evidence="2" id="KW-0813">Transport</keyword>
<dbReference type="OrthoDB" id="195646at2157"/>
<sequence>MGSPYDVLGIDTDADDGEIERAYRRRVLEAHPDHGGSAEEFQAVKAAYEAIVDGNATIEDHPDGDGDDPGGGAAAAGAESEGDDAGPDPGSESADAAATVEYLDYEVLTDHGWDLGDDDLFEKAAGADLPHAAYGRFLVEPGESLLEAAENRGFAWPYACRGGACANCAVAVVEGELSIPANNVLSEELIDSDIRLSCVGEPLTDDLRIVFNVKHLPGLEELRLPPHPFDRARADD</sequence>
<organism evidence="12 13">
    <name type="scientific">Halopenitus malekzadehii</name>
    <dbReference type="NCBI Taxonomy" id="1267564"/>
    <lineage>
        <taxon>Archaea</taxon>
        <taxon>Methanobacteriati</taxon>
        <taxon>Methanobacteriota</taxon>
        <taxon>Stenosarchaea group</taxon>
        <taxon>Halobacteria</taxon>
        <taxon>Halobacteriales</taxon>
        <taxon>Haloferacaceae</taxon>
        <taxon>Halopenitus</taxon>
    </lineage>
</organism>
<dbReference type="Gene3D" id="3.10.20.30">
    <property type="match status" value="1"/>
</dbReference>
<dbReference type="SUPFAM" id="SSF54292">
    <property type="entry name" value="2Fe-2S ferredoxin-like"/>
    <property type="match status" value="1"/>
</dbReference>
<keyword evidence="7" id="KW-0411">Iron-sulfur</keyword>
<dbReference type="PROSITE" id="PS50076">
    <property type="entry name" value="DNAJ_2"/>
    <property type="match status" value="1"/>
</dbReference>
<dbReference type="Proteomes" id="UP000199215">
    <property type="component" value="Unassembled WGS sequence"/>
</dbReference>
<comment type="similarity">
    <text evidence="1">Belongs to the 2Fe2S plant-type ferredoxin family.</text>
</comment>
<reference evidence="12 13" key="1">
    <citation type="submission" date="2016-10" db="EMBL/GenBank/DDBJ databases">
        <authorList>
            <person name="de Groot N.N."/>
        </authorList>
    </citation>
    <scope>NUCLEOTIDE SEQUENCE [LARGE SCALE GENOMIC DNA]</scope>
    <source>
        <strain evidence="12 13">IBRC-M10418</strain>
    </source>
</reference>
<keyword evidence="3" id="KW-0001">2Fe-2S</keyword>
<dbReference type="InterPro" id="IPR001623">
    <property type="entry name" value="DnaJ_domain"/>
</dbReference>
<name>A0A1H6JBN5_9EURY</name>
<dbReference type="GO" id="GO:0046872">
    <property type="term" value="F:metal ion binding"/>
    <property type="evidence" value="ECO:0007669"/>
    <property type="project" value="UniProtKB-KW"/>
</dbReference>
<evidence type="ECO:0000259" key="11">
    <source>
        <dbReference type="PROSITE" id="PS51085"/>
    </source>
</evidence>
<dbReference type="PANTHER" id="PTHR43112">
    <property type="entry name" value="FERREDOXIN"/>
    <property type="match status" value="1"/>
</dbReference>
<dbReference type="SUPFAM" id="SSF46565">
    <property type="entry name" value="Chaperone J-domain"/>
    <property type="match status" value="1"/>
</dbReference>
<dbReference type="AlphaFoldDB" id="A0A1H6JBN5"/>
<dbReference type="GO" id="GO:0051537">
    <property type="term" value="F:2 iron, 2 sulfur cluster binding"/>
    <property type="evidence" value="ECO:0007669"/>
    <property type="project" value="UniProtKB-KW"/>
</dbReference>
<dbReference type="EMBL" id="FNWU01000009">
    <property type="protein sequence ID" value="SEH58156.1"/>
    <property type="molecule type" value="Genomic_DNA"/>
</dbReference>
<dbReference type="CDD" id="cd06257">
    <property type="entry name" value="DnaJ"/>
    <property type="match status" value="1"/>
</dbReference>
<dbReference type="InterPro" id="IPR036869">
    <property type="entry name" value="J_dom_sf"/>
</dbReference>
<dbReference type="CDD" id="cd00207">
    <property type="entry name" value="fer2"/>
    <property type="match status" value="1"/>
</dbReference>
<dbReference type="NCBIfam" id="NF041393">
    <property type="entry name" value="Frdxn_Halo"/>
    <property type="match status" value="1"/>
</dbReference>
<dbReference type="Pfam" id="PF00111">
    <property type="entry name" value="Fer2"/>
    <property type="match status" value="1"/>
</dbReference>